<keyword evidence="13" id="KW-0966">Cell projection</keyword>
<keyword evidence="4" id="KW-0813">Transport</keyword>
<dbReference type="GO" id="GO:0005829">
    <property type="term" value="C:cytosol"/>
    <property type="evidence" value="ECO:0007669"/>
    <property type="project" value="UniProtKB-ARBA"/>
</dbReference>
<evidence type="ECO:0000256" key="16">
    <source>
        <dbReference type="ARBA" id="ARBA00080073"/>
    </source>
</evidence>
<evidence type="ECO:0000256" key="15">
    <source>
        <dbReference type="ARBA" id="ARBA00076937"/>
    </source>
</evidence>
<keyword evidence="11" id="KW-0446">Lipid-binding</keyword>
<dbReference type="InterPro" id="IPR002913">
    <property type="entry name" value="START_lipid-bd_dom"/>
</dbReference>
<evidence type="ECO:0000313" key="19">
    <source>
        <dbReference type="EMBL" id="EDM18293.1"/>
    </source>
</evidence>
<reference evidence="19 20" key="1">
    <citation type="submission" date="2005-09" db="EMBL/GenBank/DDBJ databases">
        <authorList>
            <person name="Mural R.J."/>
            <person name="Li P.W."/>
            <person name="Adams M.D."/>
            <person name="Amanatides P.G."/>
            <person name="Baden-Tillson H."/>
            <person name="Barnstead M."/>
            <person name="Chin S.H."/>
            <person name="Dew I."/>
            <person name="Evans C.A."/>
            <person name="Ferriera S."/>
            <person name="Flanigan M."/>
            <person name="Fosler C."/>
            <person name="Glodek A."/>
            <person name="Gu Z."/>
            <person name="Holt R.A."/>
            <person name="Jennings D."/>
            <person name="Kraft C.L."/>
            <person name="Lu F."/>
            <person name="Nguyen T."/>
            <person name="Nusskern D.R."/>
            <person name="Pfannkoch C.M."/>
            <person name="Sitter C."/>
            <person name="Sutton G.G."/>
            <person name="Venter J.C."/>
            <person name="Wang Z."/>
            <person name="Woodage T."/>
            <person name="Zheng X.H."/>
            <person name="Zhong F."/>
        </authorList>
    </citation>
    <scope>NUCLEOTIDE SEQUENCE [LARGE SCALE GENOMIC DNA]</scope>
    <source>
        <strain>BN</strain>
        <strain evidence="20">Sprague-Dawley</strain>
    </source>
</reference>
<name>A6I6U0_RAT</name>
<evidence type="ECO:0000256" key="3">
    <source>
        <dbReference type="ARBA" id="ARBA00004496"/>
    </source>
</evidence>
<dbReference type="Pfam" id="PF01852">
    <property type="entry name" value="START"/>
    <property type="match status" value="1"/>
</dbReference>
<keyword evidence="8" id="KW-0007">Acetylation</keyword>
<dbReference type="RGD" id="1306548">
    <property type="gene designation" value="Stard10"/>
</dbReference>
<organism evidence="19 20">
    <name type="scientific">Rattus norvegicus</name>
    <name type="common">Rat</name>
    <dbReference type="NCBI Taxonomy" id="10116"/>
    <lineage>
        <taxon>Eukaryota</taxon>
        <taxon>Metazoa</taxon>
        <taxon>Chordata</taxon>
        <taxon>Craniata</taxon>
        <taxon>Vertebrata</taxon>
        <taxon>Euteleostomi</taxon>
        <taxon>Mammalia</taxon>
        <taxon>Eutheria</taxon>
        <taxon>Euarchontoglires</taxon>
        <taxon>Glires</taxon>
        <taxon>Rodentia</taxon>
        <taxon>Myomorpha</taxon>
        <taxon>Muroidea</taxon>
        <taxon>Muridae</taxon>
        <taxon>Murinae</taxon>
        <taxon>Rattus</taxon>
    </lineage>
</organism>
<feature type="region of interest" description="Disordered" evidence="17">
    <location>
        <begin position="1"/>
        <end position="24"/>
    </location>
</feature>
<feature type="domain" description="START" evidence="18">
    <location>
        <begin position="42"/>
        <end position="205"/>
    </location>
</feature>
<dbReference type="InterPro" id="IPR051213">
    <property type="entry name" value="START_lipid_transfer"/>
</dbReference>
<evidence type="ECO:0000256" key="1">
    <source>
        <dbReference type="ARBA" id="ARBA00004230"/>
    </source>
</evidence>
<evidence type="ECO:0000256" key="11">
    <source>
        <dbReference type="ARBA" id="ARBA00023121"/>
    </source>
</evidence>
<evidence type="ECO:0000313" key="20">
    <source>
        <dbReference type="Proteomes" id="UP000234681"/>
    </source>
</evidence>
<dbReference type="GO" id="GO:0006869">
    <property type="term" value="P:lipid transport"/>
    <property type="evidence" value="ECO:0007669"/>
    <property type="project" value="UniProtKB-KW"/>
</dbReference>
<evidence type="ECO:0000256" key="9">
    <source>
        <dbReference type="ARBA" id="ARBA00023055"/>
    </source>
</evidence>
<dbReference type="PROSITE" id="PS50848">
    <property type="entry name" value="START"/>
    <property type="match status" value="1"/>
</dbReference>
<evidence type="ECO:0000256" key="2">
    <source>
        <dbReference type="ARBA" id="ARBA00004370"/>
    </source>
</evidence>
<proteinExistence type="predicted"/>
<evidence type="ECO:0000256" key="17">
    <source>
        <dbReference type="SAM" id="MobiDB-lite"/>
    </source>
</evidence>
<dbReference type="PANTHER" id="PTHR19308:SF7">
    <property type="entry name" value="START DOMAIN-CONTAINING PROTEIN 10"/>
    <property type="match status" value="1"/>
</dbReference>
<evidence type="ECO:0000313" key="21">
    <source>
        <dbReference type="RGD" id="1306548"/>
    </source>
</evidence>
<evidence type="ECO:0000256" key="6">
    <source>
        <dbReference type="ARBA" id="ARBA00022553"/>
    </source>
</evidence>
<sequence>MEKPAASTEPQGPRPALGRESVQVPDDQDFRSFRSECEAEVGWNLTYSKAGVSVWVQAVEMDRTLHKIKCRMECCDVPAETLYDVLHDIEYRKKWDSNVIETFDIARLTVNADVGYYSWRCPKPLKNRDVITLRSWLPMGADYIIMNYSVKHPKYPPRKDLVRAVSIQTGYLIQSTGPKSCVITYLAQVDPKGHEEDVQGLHQVP</sequence>
<dbReference type="GO" id="GO:0008289">
    <property type="term" value="F:lipid binding"/>
    <property type="evidence" value="ECO:0007669"/>
    <property type="project" value="UniProtKB-KW"/>
</dbReference>
<dbReference type="CDD" id="cd08871">
    <property type="entry name" value="START_STARD10-like"/>
    <property type="match status" value="1"/>
</dbReference>
<keyword evidence="10" id="KW-0969">Cilium</keyword>
<dbReference type="AGR" id="RGD:1306548"/>
<dbReference type="InterPro" id="IPR041951">
    <property type="entry name" value="STARD10_START"/>
</dbReference>
<evidence type="ECO:0000256" key="13">
    <source>
        <dbReference type="ARBA" id="ARBA00023273"/>
    </source>
</evidence>
<evidence type="ECO:0000256" key="12">
    <source>
        <dbReference type="ARBA" id="ARBA00023136"/>
    </source>
</evidence>
<dbReference type="GO" id="GO:0016020">
    <property type="term" value="C:membrane"/>
    <property type="evidence" value="ECO:0007669"/>
    <property type="project" value="UniProtKB-SubCell"/>
</dbReference>
<evidence type="ECO:0000259" key="18">
    <source>
        <dbReference type="PROSITE" id="PS50848"/>
    </source>
</evidence>
<evidence type="ECO:0000256" key="7">
    <source>
        <dbReference type="ARBA" id="ARBA00022846"/>
    </source>
</evidence>
<dbReference type="SUPFAM" id="SSF55961">
    <property type="entry name" value="Bet v1-like"/>
    <property type="match status" value="1"/>
</dbReference>
<gene>
    <name evidence="19 21" type="primary">Stard10</name>
    <name evidence="19" type="ORF">rCG_39963</name>
</gene>
<keyword evidence="7" id="KW-0282">Flagellum</keyword>
<dbReference type="EMBL" id="CH473956">
    <property type="protein sequence ID" value="EDM18293.1"/>
    <property type="molecule type" value="Genomic_DNA"/>
</dbReference>
<keyword evidence="12" id="KW-0472">Membrane</keyword>
<dbReference type="FunFam" id="3.30.530.20:FF:000008">
    <property type="entry name" value="START domain containing 10"/>
    <property type="match status" value="1"/>
</dbReference>
<dbReference type="GO" id="GO:0031514">
    <property type="term" value="C:motile cilium"/>
    <property type="evidence" value="ECO:0007669"/>
    <property type="project" value="UniProtKB-SubCell"/>
</dbReference>
<evidence type="ECO:0000256" key="4">
    <source>
        <dbReference type="ARBA" id="ARBA00022448"/>
    </source>
</evidence>
<evidence type="ECO:0000256" key="10">
    <source>
        <dbReference type="ARBA" id="ARBA00023069"/>
    </source>
</evidence>
<comment type="subcellular location">
    <subcellularLocation>
        <location evidence="1">Cell projection</location>
        <location evidence="1">Cilium</location>
        <location evidence="1">Flagellum</location>
    </subcellularLocation>
    <subcellularLocation>
        <location evidence="3">Cytoplasm</location>
    </subcellularLocation>
    <subcellularLocation>
        <location evidence="2">Membrane</location>
    </subcellularLocation>
</comment>
<evidence type="ECO:0000256" key="8">
    <source>
        <dbReference type="ARBA" id="ARBA00022990"/>
    </source>
</evidence>
<accession>A6I6U0</accession>
<dbReference type="InterPro" id="IPR023393">
    <property type="entry name" value="START-like_dom_sf"/>
</dbReference>
<dbReference type="AlphaFoldDB" id="A6I6U0"/>
<keyword evidence="6" id="KW-0597">Phosphoprotein</keyword>
<dbReference type="Proteomes" id="UP000234681">
    <property type="component" value="Chromosome 1"/>
</dbReference>
<evidence type="ECO:0000256" key="14">
    <source>
        <dbReference type="ARBA" id="ARBA00070345"/>
    </source>
</evidence>
<dbReference type="PANTHER" id="PTHR19308">
    <property type="entry name" value="PHOSPHATIDYLCHOLINE TRANSFER PROTEIN"/>
    <property type="match status" value="1"/>
</dbReference>
<keyword evidence="5" id="KW-0963">Cytoplasm</keyword>
<dbReference type="Gene3D" id="3.30.530.20">
    <property type="match status" value="1"/>
</dbReference>
<protein>
    <recommendedName>
        <fullName evidence="14">START domain-containing protein 10</fullName>
    </recommendedName>
    <alternativeName>
        <fullName evidence="15">PCTP-like protein</fullName>
    </alternativeName>
    <alternativeName>
        <fullName evidence="16">StAR-related lipid transfer protein 10</fullName>
    </alternativeName>
</protein>
<keyword evidence="9" id="KW-0445">Lipid transport</keyword>
<evidence type="ECO:0000256" key="5">
    <source>
        <dbReference type="ARBA" id="ARBA00022490"/>
    </source>
</evidence>